<evidence type="ECO:0000313" key="2">
    <source>
        <dbReference type="Proteomes" id="UP000195402"/>
    </source>
</evidence>
<sequence>MFKNFKNRHTGFHLEELAWTAASAYTQGEFKKFMRELEKASPAAKAYLDEEVYPSWARSYFEWSSKLHPRY</sequence>
<reference evidence="1 2" key="1">
    <citation type="journal article" date="2017" name="Mol. Plant">
        <title>The Genome of Medicinal Plant Macleaya cordata Provides New Insights into Benzylisoquinoline Alkaloids Metabolism.</title>
        <authorList>
            <person name="Liu X."/>
            <person name="Liu Y."/>
            <person name="Huang P."/>
            <person name="Ma Y."/>
            <person name="Qing Z."/>
            <person name="Tang Q."/>
            <person name="Cao H."/>
            <person name="Cheng P."/>
            <person name="Zheng Y."/>
            <person name="Yuan Z."/>
            <person name="Zhou Y."/>
            <person name="Liu J."/>
            <person name="Tang Z."/>
            <person name="Zhuo Y."/>
            <person name="Zhang Y."/>
            <person name="Yu L."/>
            <person name="Huang J."/>
            <person name="Yang P."/>
            <person name="Peng Q."/>
            <person name="Zhang J."/>
            <person name="Jiang W."/>
            <person name="Zhang Z."/>
            <person name="Lin K."/>
            <person name="Ro D.K."/>
            <person name="Chen X."/>
            <person name="Xiong X."/>
            <person name="Shang Y."/>
            <person name="Huang S."/>
            <person name="Zeng J."/>
        </authorList>
    </citation>
    <scope>NUCLEOTIDE SEQUENCE [LARGE SCALE GENOMIC DNA]</scope>
    <source>
        <strain evidence="2">cv. BLH2017</strain>
        <tissue evidence="1">Root</tissue>
    </source>
</reference>
<dbReference type="AlphaFoldDB" id="A0A200PLH7"/>
<dbReference type="Proteomes" id="UP000195402">
    <property type="component" value="Unassembled WGS sequence"/>
</dbReference>
<comment type="caution">
    <text evidence="1">The sequence shown here is derived from an EMBL/GenBank/DDBJ whole genome shotgun (WGS) entry which is preliminary data.</text>
</comment>
<dbReference type="InParanoid" id="A0A200PLH7"/>
<proteinExistence type="predicted"/>
<gene>
    <name evidence="1" type="ORF">BVC80_8449g6</name>
</gene>
<organism evidence="1 2">
    <name type="scientific">Macleaya cordata</name>
    <name type="common">Five-seeded plume-poppy</name>
    <name type="synonym">Bocconia cordata</name>
    <dbReference type="NCBI Taxonomy" id="56857"/>
    <lineage>
        <taxon>Eukaryota</taxon>
        <taxon>Viridiplantae</taxon>
        <taxon>Streptophyta</taxon>
        <taxon>Embryophyta</taxon>
        <taxon>Tracheophyta</taxon>
        <taxon>Spermatophyta</taxon>
        <taxon>Magnoliopsida</taxon>
        <taxon>Ranunculales</taxon>
        <taxon>Papaveraceae</taxon>
        <taxon>Papaveroideae</taxon>
        <taxon>Macleaya</taxon>
    </lineage>
</organism>
<name>A0A200PLH7_MACCD</name>
<evidence type="ECO:0000313" key="1">
    <source>
        <dbReference type="EMBL" id="OUZ99067.1"/>
    </source>
</evidence>
<protein>
    <submittedName>
        <fullName evidence="1">Uncharacterized protein</fullName>
    </submittedName>
</protein>
<keyword evidence="2" id="KW-1185">Reference proteome</keyword>
<accession>A0A200PLH7</accession>
<dbReference type="EMBL" id="MVGT01004546">
    <property type="protein sequence ID" value="OUZ99067.1"/>
    <property type="molecule type" value="Genomic_DNA"/>
</dbReference>
<dbReference type="OrthoDB" id="1389923at2759"/>